<dbReference type="GO" id="GO:0016740">
    <property type="term" value="F:transferase activity"/>
    <property type="evidence" value="ECO:0007669"/>
    <property type="project" value="UniProtKB-KW"/>
</dbReference>
<dbReference type="InterPro" id="IPR007345">
    <property type="entry name" value="Polysacch_pyruvyl_Trfase"/>
</dbReference>
<dbReference type="GeneID" id="301456571"/>
<sequence>MFERFRRRAARPEPKPIYLVSAAGLPNYGDEFLTRVWLDWLAHNHPDVPVWLDCPEPGRANHLFRDTHPALKTTNTLWHLAFGAAEMTFSEGVARADRVVRELGSPRFDLGLIELRGMASIHLLGGGYMNTVWQNHLLLLPALVALKEEFGIPIYATGQGLLPLSDELKEQVRAWVPAFDVFETRDVSSATTVGAFAGIDDAFLGFANARKIYADAEDGAPAEEIPDTVLVVQGDFLSADAATRVLDTVESFVLTYGRGERVALIESIPPDDSWSAWGLRERGIEVEQYPFLKLWQGGFPARPGQVWLSTRFHFHLLAAAAGAEGTAISLRPDYYGVKHGSLADVGTGWTLGEVNSSIEDLAPAVAPTFPARRIELTAQKVDLAARLYGDALRRD</sequence>
<dbReference type="EMBL" id="JAHWXH010000001">
    <property type="protein sequence ID" value="MDS0243997.1"/>
    <property type="molecule type" value="Genomic_DNA"/>
</dbReference>
<dbReference type="Pfam" id="PF04230">
    <property type="entry name" value="PS_pyruv_trans"/>
    <property type="match status" value="1"/>
</dbReference>
<comment type="caution">
    <text evidence="2">The sequence shown here is derived from an EMBL/GenBank/DDBJ whole genome shotgun (WGS) entry which is preliminary data.</text>
</comment>
<feature type="domain" description="Polysaccharide pyruvyl transferase" evidence="1">
    <location>
        <begin position="27"/>
        <end position="203"/>
    </location>
</feature>
<proteinExistence type="predicted"/>
<evidence type="ECO:0000313" key="2">
    <source>
        <dbReference type="EMBL" id="MDS0243997.1"/>
    </source>
</evidence>
<dbReference type="Proteomes" id="UP001183582">
    <property type="component" value="Unassembled WGS sequence"/>
</dbReference>
<evidence type="ECO:0000313" key="3">
    <source>
        <dbReference type="Proteomes" id="UP001183582"/>
    </source>
</evidence>
<organism evidence="2 3">
    <name type="scientific">Microbacterium aurantiacum</name>
    <dbReference type="NCBI Taxonomy" id="162393"/>
    <lineage>
        <taxon>Bacteria</taxon>
        <taxon>Bacillati</taxon>
        <taxon>Actinomycetota</taxon>
        <taxon>Actinomycetes</taxon>
        <taxon>Micrococcales</taxon>
        <taxon>Microbacteriaceae</taxon>
        <taxon>Microbacterium</taxon>
    </lineage>
</organism>
<gene>
    <name evidence="2" type="ORF">KZC50_00060</name>
</gene>
<protein>
    <submittedName>
        <fullName evidence="2">Polysaccharide pyruvyl transferase family protein</fullName>
    </submittedName>
</protein>
<reference evidence="2 3" key="1">
    <citation type="submission" date="2021-06" db="EMBL/GenBank/DDBJ databases">
        <title>Genome-based taxonomic framework of Microbacterium strains isolated from marine environment, the description of four new species and reclassification of four preexisting species.</title>
        <authorList>
            <person name="Lee S.D."/>
            <person name="Kim S.-M."/>
            <person name="Byeon Y.-S."/>
            <person name="Yang H.L."/>
            <person name="Kim I.S."/>
        </authorList>
    </citation>
    <scope>NUCLEOTIDE SEQUENCE [LARGE SCALE GENOMIC DNA]</scope>
    <source>
        <strain evidence="2 3">KACC 20514</strain>
    </source>
</reference>
<dbReference type="AlphaFoldDB" id="A0AAJ2HEF0"/>
<name>A0AAJ2HEF0_9MICO</name>
<evidence type="ECO:0000259" key="1">
    <source>
        <dbReference type="Pfam" id="PF04230"/>
    </source>
</evidence>
<dbReference type="RefSeq" id="WP_310890146.1">
    <property type="nucleotide sequence ID" value="NZ_BAAAGR010000004.1"/>
</dbReference>
<accession>A0AAJ2HEF0</accession>
<keyword evidence="2" id="KW-0808">Transferase</keyword>